<dbReference type="KEGG" id="dgo:DGo_PB0270"/>
<evidence type="ECO:0000313" key="2">
    <source>
        <dbReference type="Proteomes" id="UP000007575"/>
    </source>
</evidence>
<accession>H8H1Z2</accession>
<reference evidence="1 2" key="1">
    <citation type="journal article" date="2012" name="PLoS ONE">
        <title>Genome sequence and transcriptome analysis of the radioresistant bacterium Deinococcus gobiensis: insights into the extreme environmental adaptations.</title>
        <authorList>
            <person name="Yuan M."/>
            <person name="Chen M."/>
            <person name="Zhang W."/>
            <person name="Lu W."/>
            <person name="Wang J."/>
            <person name="Yang M."/>
            <person name="Zhao P."/>
            <person name="Tang R."/>
            <person name="Li X."/>
            <person name="Hao Y."/>
            <person name="Zhou Z."/>
            <person name="Zhan Y."/>
            <person name="Yu H."/>
            <person name="Teng C."/>
            <person name="Yan Y."/>
            <person name="Ping S."/>
            <person name="Wang Y."/>
            <person name="Lin M."/>
        </authorList>
    </citation>
    <scope>NUCLEOTIDE SEQUENCE [LARGE SCALE GENOMIC DNA]</scope>
    <source>
        <strain evidence="2">DSM 21396 / JCM 16679 / CGMCC 1.7299 / I-0</strain>
        <plasmid evidence="1">P2</plasmid>
    </source>
</reference>
<dbReference type="EMBL" id="CP002193">
    <property type="protein sequence ID" value="AFD27539.1"/>
    <property type="molecule type" value="Genomic_DNA"/>
</dbReference>
<gene>
    <name evidence="1" type="ordered locus">DGo_PB0270</name>
</gene>
<keyword evidence="1" id="KW-0614">Plasmid</keyword>
<dbReference type="HOGENOM" id="CLU_2896627_0_0_0"/>
<name>H8H1Z2_DEIGI</name>
<evidence type="ECO:0000313" key="1">
    <source>
        <dbReference type="EMBL" id="AFD27539.1"/>
    </source>
</evidence>
<protein>
    <submittedName>
        <fullName evidence="1">Uncharacterized protein</fullName>
    </submittedName>
</protein>
<geneLocation type="plasmid" evidence="1 2">
    <name>P2</name>
</geneLocation>
<proteinExistence type="predicted"/>
<keyword evidence="2" id="KW-1185">Reference proteome</keyword>
<dbReference type="AlphaFoldDB" id="H8H1Z2"/>
<dbReference type="Proteomes" id="UP000007575">
    <property type="component" value="Plasmid P2"/>
</dbReference>
<organism evidence="1 2">
    <name type="scientific">Deinococcus gobiensis (strain DSM 21396 / JCM 16679 / CGMCC 1.7299 / I-0)</name>
    <dbReference type="NCBI Taxonomy" id="745776"/>
    <lineage>
        <taxon>Bacteria</taxon>
        <taxon>Thermotogati</taxon>
        <taxon>Deinococcota</taxon>
        <taxon>Deinococci</taxon>
        <taxon>Deinococcales</taxon>
        <taxon>Deinococcaceae</taxon>
        <taxon>Deinococcus</taxon>
    </lineage>
</organism>
<sequence length="62" mass="6977">MEPKSVKTPLEERAALAWEAHVTFLHRLADEGELTAESVALLLSERAKRRWLEAFLQTEGGS</sequence>